<dbReference type="PROSITE" id="PS51186">
    <property type="entry name" value="GNAT"/>
    <property type="match status" value="1"/>
</dbReference>
<dbReference type="SUPFAM" id="SSF55729">
    <property type="entry name" value="Acyl-CoA N-acyltransferases (Nat)"/>
    <property type="match status" value="1"/>
</dbReference>
<dbReference type="CDD" id="cd04301">
    <property type="entry name" value="NAT_SF"/>
    <property type="match status" value="1"/>
</dbReference>
<feature type="domain" description="N-acetyltransferase" evidence="1">
    <location>
        <begin position="48"/>
        <end position="191"/>
    </location>
</feature>
<evidence type="ECO:0000313" key="3">
    <source>
        <dbReference type="Proteomes" id="UP000050535"/>
    </source>
</evidence>
<proteinExistence type="predicted"/>
<dbReference type="InterPro" id="IPR050276">
    <property type="entry name" value="MshD_Acetyltransferase"/>
</dbReference>
<organism evidence="2 3">
    <name type="scientific">Halolamina pelagica</name>
    <dbReference type="NCBI Taxonomy" id="699431"/>
    <lineage>
        <taxon>Archaea</taxon>
        <taxon>Methanobacteriati</taxon>
        <taxon>Methanobacteriota</taxon>
        <taxon>Stenosarchaea group</taxon>
        <taxon>Halobacteria</taxon>
        <taxon>Halobacteriales</taxon>
        <taxon>Haloferacaceae</taxon>
    </lineage>
</organism>
<dbReference type="InterPro" id="IPR000182">
    <property type="entry name" value="GNAT_dom"/>
</dbReference>
<dbReference type="Proteomes" id="UP000050535">
    <property type="component" value="Unassembled WGS sequence"/>
</dbReference>
<dbReference type="AlphaFoldDB" id="A0A0P7FVL8"/>
<dbReference type="GO" id="GO:0016747">
    <property type="term" value="F:acyltransferase activity, transferring groups other than amino-acyl groups"/>
    <property type="evidence" value="ECO:0007669"/>
    <property type="project" value="InterPro"/>
</dbReference>
<sequence>MCEQSTRESRVIEKARRGVRGLLDRIRPARIHPTEPPSTIVDDDGREIQIRPYRDETFAGLIEMYDTFDPEQRAQGTPPIRRDEIRAWVEGLLAGVNVVALHEGRPVGHVSFVPDGTDRHELAIFVHQEYQHAGIGSELMANGLGFAREQGIRYVWLTVESWKRGVQRFYSRAGFSTINPMGAAHRMSRTL</sequence>
<keyword evidence="2" id="KW-0808">Transferase</keyword>
<evidence type="ECO:0000259" key="1">
    <source>
        <dbReference type="PROSITE" id="PS51186"/>
    </source>
</evidence>
<evidence type="ECO:0000313" key="2">
    <source>
        <dbReference type="EMBL" id="KPN31001.1"/>
    </source>
</evidence>
<dbReference type="Pfam" id="PF00583">
    <property type="entry name" value="Acetyltransf_1"/>
    <property type="match status" value="1"/>
</dbReference>
<reference evidence="3" key="1">
    <citation type="submission" date="2013-11" db="EMBL/GenBank/DDBJ databases">
        <authorList>
            <person name="Hoang H.T."/>
            <person name="Killian M.L."/>
            <person name="Madson D.M."/>
            <person name="Arruda P.H.E."/>
            <person name="Sun D."/>
            <person name="Schwartz K.J."/>
            <person name="Yoon K."/>
        </authorList>
    </citation>
    <scope>NUCLEOTIDE SEQUENCE [LARGE SCALE GENOMIC DNA]</scope>
    <source>
        <strain evidence="3">CDK2</strain>
    </source>
</reference>
<dbReference type="Gene3D" id="3.40.630.30">
    <property type="match status" value="1"/>
</dbReference>
<keyword evidence="3" id="KW-1185">Reference proteome</keyword>
<accession>A0A0P7FVL8</accession>
<dbReference type="PANTHER" id="PTHR43617">
    <property type="entry name" value="L-AMINO ACID N-ACETYLTRANSFERASE"/>
    <property type="match status" value="1"/>
</dbReference>
<comment type="caution">
    <text evidence="2">The sequence shown here is derived from an EMBL/GenBank/DDBJ whole genome shotgun (WGS) entry which is preliminary data.</text>
</comment>
<dbReference type="InterPro" id="IPR016181">
    <property type="entry name" value="Acyl_CoA_acyltransferase"/>
</dbReference>
<name>A0A0P7FVL8_9EURY</name>
<gene>
    <name evidence="2" type="ORF">SY89_01743</name>
</gene>
<dbReference type="EMBL" id="LGUC01000001">
    <property type="protein sequence ID" value="KPN31001.1"/>
    <property type="molecule type" value="Genomic_DNA"/>
</dbReference>
<dbReference type="STRING" id="699431.SY89_01743"/>
<protein>
    <submittedName>
        <fullName evidence="2">Ribosomal-protein-alanine acetyltransferase</fullName>
    </submittedName>
</protein>